<dbReference type="AlphaFoldDB" id="A0A1X0RDK3"/>
<proteinExistence type="predicted"/>
<dbReference type="InterPro" id="IPR000219">
    <property type="entry name" value="DH_dom"/>
</dbReference>
<gene>
    <name evidence="3" type="ORF">BCV72DRAFT_316356</name>
</gene>
<sequence>MVKKRNQHLQIDTHAPSTLSNVKEDTVLENFDHGWNPLFSFTPINKETKRYSTSIIHSAVEQRQFDVKRSHHRSASADNELASSLPRVSSVPELNQTSIKPLTKNASQRKRWFQLPRMTLKRNPSTPVRRMDSGTKIAAIEPPEPPPRLLFNLQWSSEYMAASPLIWNSDDNSSNSISTPTSPTISRKSSKIEIEFSDCLLNSPDRVTISQQLDTAFINRRLSCPVYDQTIETSQESAAKDDSTVYSHPKRLSLLSKAKTMIDSSTSNHSCSTTNVRLFSKSCPRSLTQQRPRLKKTSDISNSNSSSSSSIHSLIASSTTSISSSSSGPATPDNECHLGSVLTPNASKCIINFGNIKPRSFKMKRRCNPKQELKALSLWQQELIKALEPDRYTLPKIDVNMFSDKRERYSQTRKFILREFYTTEVNFWNQLNYAKVMFCDPLVDALERNISLVKPADIDLFANLEDLMKFSLTLIYRLRKLELEQRSKNSSRSNVWPISDINVGSVLRDMAELMVVFLRCALDYRANRELIDKKHQHKVYTVYKEKLALRKETRQFTFEDYLIIPIQRITRYGLLLADLEKHTEASHPDYEDIRISRKIVQSLASTMNLVQK</sequence>
<evidence type="ECO:0000256" key="1">
    <source>
        <dbReference type="SAM" id="MobiDB-lite"/>
    </source>
</evidence>
<dbReference type="InterPro" id="IPR035899">
    <property type="entry name" value="DBL_dom_sf"/>
</dbReference>
<feature type="compositionally biased region" description="Low complexity" evidence="1">
    <location>
        <begin position="299"/>
        <end position="310"/>
    </location>
</feature>
<dbReference type="VEuPathDB" id="FungiDB:BCV72DRAFT_316356"/>
<accession>A0A1X0RDK3</accession>
<dbReference type="GO" id="GO:0005085">
    <property type="term" value="F:guanyl-nucleotide exchange factor activity"/>
    <property type="evidence" value="ECO:0007669"/>
    <property type="project" value="InterPro"/>
</dbReference>
<dbReference type="CDD" id="cd00160">
    <property type="entry name" value="RhoGEF"/>
    <property type="match status" value="1"/>
</dbReference>
<name>A0A1X0RDK3_RHIZD</name>
<feature type="domain" description="DH" evidence="2">
    <location>
        <begin position="412"/>
        <end position="610"/>
    </location>
</feature>
<evidence type="ECO:0000259" key="2">
    <source>
        <dbReference type="PROSITE" id="PS50010"/>
    </source>
</evidence>
<dbReference type="Gene3D" id="1.20.900.10">
    <property type="entry name" value="Dbl homology (DH) domain"/>
    <property type="match status" value="1"/>
</dbReference>
<dbReference type="OrthoDB" id="660555at2759"/>
<dbReference type="EMBL" id="KV921869">
    <property type="protein sequence ID" value="ORE10096.1"/>
    <property type="molecule type" value="Genomic_DNA"/>
</dbReference>
<organism evidence="3">
    <name type="scientific">Rhizopus microsporus var. microsporus</name>
    <dbReference type="NCBI Taxonomy" id="86635"/>
    <lineage>
        <taxon>Eukaryota</taxon>
        <taxon>Fungi</taxon>
        <taxon>Fungi incertae sedis</taxon>
        <taxon>Mucoromycota</taxon>
        <taxon>Mucoromycotina</taxon>
        <taxon>Mucoromycetes</taxon>
        <taxon>Mucorales</taxon>
        <taxon>Mucorineae</taxon>
        <taxon>Rhizopodaceae</taxon>
        <taxon>Rhizopus</taxon>
    </lineage>
</organism>
<protein>
    <submittedName>
        <fullName evidence="3">Dbl homology domain-containing protein</fullName>
    </submittedName>
</protein>
<dbReference type="SMART" id="SM00325">
    <property type="entry name" value="RhoGEF"/>
    <property type="match status" value="1"/>
</dbReference>
<feature type="region of interest" description="Disordered" evidence="1">
    <location>
        <begin position="282"/>
        <end position="310"/>
    </location>
</feature>
<reference evidence="3" key="1">
    <citation type="journal article" date="2016" name="Proc. Natl. Acad. Sci. U.S.A.">
        <title>Lipid metabolic changes in an early divergent fungus govern the establishment of a mutualistic symbiosis with endobacteria.</title>
        <authorList>
            <person name="Lastovetsky O.A."/>
            <person name="Gaspar M.L."/>
            <person name="Mondo S.J."/>
            <person name="LaButti K.M."/>
            <person name="Sandor L."/>
            <person name="Grigoriev I.V."/>
            <person name="Henry S.A."/>
            <person name="Pawlowska T.E."/>
        </authorList>
    </citation>
    <scope>NUCLEOTIDE SEQUENCE [LARGE SCALE GENOMIC DNA]</scope>
    <source>
        <strain evidence="3">ATCC 52814</strain>
    </source>
</reference>
<evidence type="ECO:0000313" key="3">
    <source>
        <dbReference type="EMBL" id="ORE10096.1"/>
    </source>
</evidence>
<dbReference type="InterPro" id="IPR051092">
    <property type="entry name" value="FYVE_RhoGEF_PH"/>
</dbReference>
<dbReference type="PROSITE" id="PS50010">
    <property type="entry name" value="DH_2"/>
    <property type="match status" value="1"/>
</dbReference>
<dbReference type="Pfam" id="PF00621">
    <property type="entry name" value="RhoGEF"/>
    <property type="match status" value="1"/>
</dbReference>
<dbReference type="SUPFAM" id="SSF48065">
    <property type="entry name" value="DBL homology domain (DH-domain)"/>
    <property type="match status" value="1"/>
</dbReference>
<dbReference type="GO" id="GO:0005737">
    <property type="term" value="C:cytoplasm"/>
    <property type="evidence" value="ECO:0007669"/>
    <property type="project" value="TreeGrafter"/>
</dbReference>
<dbReference type="Proteomes" id="UP000242414">
    <property type="component" value="Unassembled WGS sequence"/>
</dbReference>
<dbReference type="PANTHER" id="PTHR12673">
    <property type="entry name" value="FACIOGENITAL DYSPLASIA PROTEIN"/>
    <property type="match status" value="1"/>
</dbReference>
<dbReference type="PANTHER" id="PTHR12673:SF159">
    <property type="entry name" value="LD03170P"/>
    <property type="match status" value="1"/>
</dbReference>